<name>A0A6C0Y1U6_9GAMM</name>
<dbReference type="EMBL" id="CP044455">
    <property type="protein sequence ID" value="QIC70118.1"/>
    <property type="molecule type" value="Genomic_DNA"/>
</dbReference>
<accession>A0A6C0Y1U6</accession>
<dbReference type="InterPro" id="IPR051321">
    <property type="entry name" value="PHA/PHB_synthase"/>
</dbReference>
<keyword evidence="2" id="KW-0378">Hydrolase</keyword>
<dbReference type="InterPro" id="IPR029058">
    <property type="entry name" value="AB_hydrolase_fold"/>
</dbReference>
<protein>
    <submittedName>
        <fullName evidence="2">Alpha/beta fold hydrolase</fullName>
    </submittedName>
</protein>
<feature type="domain" description="AB hydrolase-1" evidence="1">
    <location>
        <begin position="96"/>
        <end position="187"/>
    </location>
</feature>
<evidence type="ECO:0000313" key="3">
    <source>
        <dbReference type="Proteomes" id="UP000503440"/>
    </source>
</evidence>
<evidence type="ECO:0000259" key="1">
    <source>
        <dbReference type="Pfam" id="PF00561"/>
    </source>
</evidence>
<reference evidence="2 3" key="1">
    <citation type="submission" date="2019-09" db="EMBL/GenBank/DDBJ databases">
        <title>Non-baumannii Acinetobacter spp. carrying blaNDM-1 isolated in China.</title>
        <authorList>
            <person name="Cui C."/>
            <person name="Chen C."/>
            <person name="Sun J."/>
            <person name="Liu Y."/>
        </authorList>
    </citation>
    <scope>NUCLEOTIDE SEQUENCE [LARGE SCALE GENOMIC DNA]</scope>
    <source>
        <strain evidence="2 3">B18</strain>
    </source>
</reference>
<dbReference type="AlphaFoldDB" id="A0A6C0Y1U6"/>
<dbReference type="Gene3D" id="3.40.50.1820">
    <property type="entry name" value="alpha/beta hydrolase"/>
    <property type="match status" value="1"/>
</dbReference>
<dbReference type="Proteomes" id="UP000503440">
    <property type="component" value="Chromosome"/>
</dbReference>
<organism evidence="2 3">
    <name type="scientific">Acinetobacter indicus</name>
    <dbReference type="NCBI Taxonomy" id="756892"/>
    <lineage>
        <taxon>Bacteria</taxon>
        <taxon>Pseudomonadati</taxon>
        <taxon>Pseudomonadota</taxon>
        <taxon>Gammaproteobacteria</taxon>
        <taxon>Moraxellales</taxon>
        <taxon>Moraxellaceae</taxon>
        <taxon>Acinetobacter</taxon>
    </lineage>
</organism>
<sequence>MEISLRLHPTQRHDKQIEAMNPVQKKFADQRKKLKNLSTRLFNSKTLVLSQTTPYEIIGEYQHAQIRYYASPNKAYQEPLIFVAPLAINMAIYDLYPYRSLIKHFQHSGFDVYLIDWGRLNYTHRHLNFMYFINAAIPHCIEQIRQHSHSEQISLHGWSMAGVFVMLYTAYRQPQIVKNLMVLGSPVDSYASGRIGQLFKRSNQLISRNHKLKQALHQGSIPPHFIHTPGIINALGFKILDPKGWLDSQRQLFLNLHDPQILYEHATLGNFLNNMIDYPGGINQDMVLNGWLQNPLKNGIIRLKDEHIELKNIRCSLFVGAGQSDQIVTAAAAQPLSQLTSSTDVTFTLIPGGHLGLMSSQKSANEFWPKLTRWLEQRSTKIHKETA</sequence>
<dbReference type="InterPro" id="IPR000073">
    <property type="entry name" value="AB_hydrolase_1"/>
</dbReference>
<dbReference type="SUPFAM" id="SSF53474">
    <property type="entry name" value="alpha/beta-Hydrolases"/>
    <property type="match status" value="1"/>
</dbReference>
<dbReference type="PANTHER" id="PTHR36837:SF2">
    <property type="entry name" value="POLY(3-HYDROXYALKANOATE) POLYMERASE SUBUNIT PHAC"/>
    <property type="match status" value="1"/>
</dbReference>
<dbReference type="GO" id="GO:0016787">
    <property type="term" value="F:hydrolase activity"/>
    <property type="evidence" value="ECO:0007669"/>
    <property type="project" value="UniProtKB-KW"/>
</dbReference>
<evidence type="ECO:0000313" key="2">
    <source>
        <dbReference type="EMBL" id="QIC70118.1"/>
    </source>
</evidence>
<proteinExistence type="predicted"/>
<gene>
    <name evidence="2" type="ORF">FSC09_06705</name>
</gene>
<dbReference type="Pfam" id="PF00561">
    <property type="entry name" value="Abhydrolase_1"/>
    <property type="match status" value="1"/>
</dbReference>
<dbReference type="PANTHER" id="PTHR36837">
    <property type="entry name" value="POLY(3-HYDROXYALKANOATE) POLYMERASE SUBUNIT PHAC"/>
    <property type="match status" value="1"/>
</dbReference>